<organism evidence="3 4">
    <name type="scientific">Kitasatospora purpeofusca</name>
    <dbReference type="NCBI Taxonomy" id="67352"/>
    <lineage>
        <taxon>Bacteria</taxon>
        <taxon>Bacillati</taxon>
        <taxon>Actinomycetota</taxon>
        <taxon>Actinomycetes</taxon>
        <taxon>Kitasatosporales</taxon>
        <taxon>Streptomycetaceae</taxon>
        <taxon>Kitasatospora</taxon>
    </lineage>
</organism>
<dbReference type="InterPro" id="IPR035992">
    <property type="entry name" value="Ricin_B-like_lectins"/>
</dbReference>
<dbReference type="InterPro" id="IPR000772">
    <property type="entry name" value="Ricin_B_lectin"/>
</dbReference>
<dbReference type="PROSITE" id="PS50231">
    <property type="entry name" value="RICIN_B_LECTIN"/>
    <property type="match status" value="1"/>
</dbReference>
<feature type="signal peptide" evidence="1">
    <location>
        <begin position="1"/>
        <end position="21"/>
    </location>
</feature>
<reference evidence="3" key="1">
    <citation type="submission" date="2022-10" db="EMBL/GenBank/DDBJ databases">
        <title>The complete genomes of actinobacterial strains from the NBC collection.</title>
        <authorList>
            <person name="Joergensen T.S."/>
            <person name="Alvarez Arevalo M."/>
            <person name="Sterndorff E.B."/>
            <person name="Faurdal D."/>
            <person name="Vuksanovic O."/>
            <person name="Mourched A.-S."/>
            <person name="Charusanti P."/>
            <person name="Shaw S."/>
            <person name="Blin K."/>
            <person name="Weber T."/>
        </authorList>
    </citation>
    <scope>NUCLEOTIDE SEQUENCE</scope>
    <source>
        <strain evidence="3">NBC_00222</strain>
    </source>
</reference>
<protein>
    <submittedName>
        <fullName evidence="3">RICIN domain-containing protein</fullName>
    </submittedName>
</protein>
<name>A0ABZ1UBB3_9ACTN</name>
<sequence>MRKAWLAAVMALGLSLVPSTAVPAGASPAPAPVPTEAAYEGVLLVNRASGKCLEIADSSHANGARAQQWSCDGVANTMRWRIERHGGGDTFRIVNVNSGKCLEIENGSYEDGARAQQWACENLPVMRWYVKLSGDALVIYNEETLRCLEIADSSLADGARAQQWACAYWATQLWDAIV</sequence>
<proteinExistence type="predicted"/>
<feature type="domain" description="Ricin B lectin" evidence="2">
    <location>
        <begin position="39"/>
        <end position="177"/>
    </location>
</feature>
<dbReference type="Proteomes" id="UP001432222">
    <property type="component" value="Chromosome"/>
</dbReference>
<evidence type="ECO:0000256" key="1">
    <source>
        <dbReference type="SAM" id="SignalP"/>
    </source>
</evidence>
<evidence type="ECO:0000313" key="4">
    <source>
        <dbReference type="Proteomes" id="UP001432222"/>
    </source>
</evidence>
<dbReference type="Gene3D" id="2.80.10.50">
    <property type="match status" value="1"/>
</dbReference>
<keyword evidence="4" id="KW-1185">Reference proteome</keyword>
<accession>A0ABZ1UBB3</accession>
<dbReference type="EMBL" id="CP108110">
    <property type="protein sequence ID" value="WUQ88462.1"/>
    <property type="molecule type" value="Genomic_DNA"/>
</dbReference>
<dbReference type="Pfam" id="PF14200">
    <property type="entry name" value="RicinB_lectin_2"/>
    <property type="match status" value="1"/>
</dbReference>
<evidence type="ECO:0000259" key="2">
    <source>
        <dbReference type="SMART" id="SM00458"/>
    </source>
</evidence>
<feature type="chain" id="PRO_5047550316" evidence="1">
    <location>
        <begin position="22"/>
        <end position="178"/>
    </location>
</feature>
<dbReference type="RefSeq" id="WP_328959011.1">
    <property type="nucleotide sequence ID" value="NZ_CP108110.1"/>
</dbReference>
<dbReference type="SMART" id="SM00458">
    <property type="entry name" value="RICIN"/>
    <property type="match status" value="1"/>
</dbReference>
<dbReference type="CDD" id="cd00161">
    <property type="entry name" value="beta-trefoil_Ricin-like"/>
    <property type="match status" value="1"/>
</dbReference>
<gene>
    <name evidence="3" type="ORF">OHA16_38995</name>
</gene>
<evidence type="ECO:0000313" key="3">
    <source>
        <dbReference type="EMBL" id="WUQ88462.1"/>
    </source>
</evidence>
<keyword evidence="1" id="KW-0732">Signal</keyword>
<dbReference type="SUPFAM" id="SSF50370">
    <property type="entry name" value="Ricin B-like lectins"/>
    <property type="match status" value="1"/>
</dbReference>